<gene>
    <name evidence="3" type="ORF">SAMN05216559_1525</name>
</gene>
<evidence type="ECO:0000313" key="4">
    <source>
        <dbReference type="Proteomes" id="UP000199062"/>
    </source>
</evidence>
<keyword evidence="2" id="KW-0472">Membrane</keyword>
<dbReference type="AlphaFoldDB" id="A0A1I6KTD0"/>
<dbReference type="OrthoDB" id="125215at2157"/>
<evidence type="ECO:0000313" key="3">
    <source>
        <dbReference type="EMBL" id="SFR94437.1"/>
    </source>
</evidence>
<reference evidence="3 4" key="1">
    <citation type="submission" date="2016-10" db="EMBL/GenBank/DDBJ databases">
        <authorList>
            <person name="de Groot N.N."/>
        </authorList>
    </citation>
    <scope>NUCLEOTIDE SEQUENCE [LARGE SCALE GENOMIC DNA]</scope>
    <source>
        <strain evidence="3 4">CGMCC 1.10457</strain>
    </source>
</reference>
<feature type="region of interest" description="Disordered" evidence="1">
    <location>
        <begin position="121"/>
        <end position="145"/>
    </location>
</feature>
<name>A0A1I6KTD0_9EURY</name>
<dbReference type="Proteomes" id="UP000199062">
    <property type="component" value="Unassembled WGS sequence"/>
</dbReference>
<proteinExistence type="predicted"/>
<keyword evidence="2" id="KW-0812">Transmembrane</keyword>
<feature type="compositionally biased region" description="Basic and acidic residues" evidence="1">
    <location>
        <begin position="122"/>
        <end position="136"/>
    </location>
</feature>
<dbReference type="RefSeq" id="WP_089815406.1">
    <property type="nucleotide sequence ID" value="NZ_FOZK01000001.1"/>
</dbReference>
<dbReference type="EMBL" id="FOZK01000001">
    <property type="protein sequence ID" value="SFR94437.1"/>
    <property type="molecule type" value="Genomic_DNA"/>
</dbReference>
<keyword evidence="2" id="KW-1133">Transmembrane helix</keyword>
<evidence type="ECO:0000256" key="1">
    <source>
        <dbReference type="SAM" id="MobiDB-lite"/>
    </source>
</evidence>
<dbReference type="Pfam" id="PF23958">
    <property type="entry name" value="DUF7287"/>
    <property type="match status" value="1"/>
</dbReference>
<protein>
    <submittedName>
        <fullName evidence="3">Uncharacterized protein</fullName>
    </submittedName>
</protein>
<organism evidence="3 4">
    <name type="scientific">Halomicrobium zhouii</name>
    <dbReference type="NCBI Taxonomy" id="767519"/>
    <lineage>
        <taxon>Archaea</taxon>
        <taxon>Methanobacteriati</taxon>
        <taxon>Methanobacteriota</taxon>
        <taxon>Stenosarchaea group</taxon>
        <taxon>Halobacteria</taxon>
        <taxon>Halobacteriales</taxon>
        <taxon>Haloarculaceae</taxon>
        <taxon>Halomicrobium</taxon>
    </lineage>
</organism>
<dbReference type="STRING" id="767519.SAMN05216559_1525"/>
<keyword evidence="4" id="KW-1185">Reference proteome</keyword>
<dbReference type="InterPro" id="IPR056613">
    <property type="entry name" value="DUF7287"/>
</dbReference>
<evidence type="ECO:0000256" key="2">
    <source>
        <dbReference type="SAM" id="Phobius"/>
    </source>
</evidence>
<feature type="transmembrane region" description="Helical" evidence="2">
    <location>
        <begin position="12"/>
        <end position="29"/>
    </location>
</feature>
<accession>A0A1I6KTD0</accession>
<sequence length="176" mass="19272">MNNRGQTPQDFVVGASILLVTIIATFTFVQGSVYQAYEDPIDGDLETASGQVATYLVEHYSVDAERNVLRYNESDGTGIYEELEADTDLRNLKAASGIDVGTDRRRTPTVNVTIVNSSAIEDGTRAPAERGRDSDHLAWGPEYRGQNGAASTTRIVRLSDPGNKCKTVCWLTVRAW</sequence>